<reference evidence="6" key="1">
    <citation type="submission" date="2014-08" db="EMBL/GenBank/DDBJ databases">
        <title>Complete mtDNA Sequence of the Mucoralean Fusion Parasite Parasitella parasitica.</title>
        <authorList>
            <person name="Ellenberger S."/>
            <person name="Burmester A."/>
            <person name="Wostemeyer J."/>
        </authorList>
    </citation>
    <scope>NUCLEOTIDE SEQUENCE</scope>
    <source>
        <strain evidence="6">CBS 412.66</strain>
    </source>
</reference>
<dbReference type="InterPro" id="IPR003611">
    <property type="entry name" value="NUMOD3"/>
</dbReference>
<dbReference type="SMART" id="SM00465">
    <property type="entry name" value="GIYc"/>
    <property type="match status" value="1"/>
</dbReference>
<dbReference type="Pfam" id="PF07453">
    <property type="entry name" value="NUMOD1"/>
    <property type="match status" value="1"/>
</dbReference>
<dbReference type="EMBL" id="KM382275">
    <property type="protein sequence ID" value="AIO05748.1"/>
    <property type="molecule type" value="Genomic_DNA"/>
</dbReference>
<dbReference type="InterPro" id="IPR010896">
    <property type="entry name" value="NUMOD1"/>
</dbReference>
<dbReference type="PROSITE" id="PS50164">
    <property type="entry name" value="GIY_YIG"/>
    <property type="match status" value="1"/>
</dbReference>
<dbReference type="Pfam" id="PF01541">
    <property type="entry name" value="GIY-YIG"/>
    <property type="match status" value="1"/>
</dbReference>
<keyword evidence="4" id="KW-0378">Hydrolase</keyword>
<accession>A0A088S8G0</accession>
<dbReference type="GO" id="GO:0004519">
    <property type="term" value="F:endonuclease activity"/>
    <property type="evidence" value="ECO:0007669"/>
    <property type="project" value="UniProtKB-KW"/>
</dbReference>
<dbReference type="RefSeq" id="YP_009059698.1">
    <property type="nucleotide sequence ID" value="NC_024944.1"/>
</dbReference>
<dbReference type="InterPro" id="IPR035901">
    <property type="entry name" value="GIY-YIG_endonuc_sf"/>
</dbReference>
<dbReference type="GeneID" id="20466200"/>
<proteinExistence type="predicted"/>
<dbReference type="SUPFAM" id="SSF64496">
    <property type="entry name" value="DNA-binding domain of intron-encoded endonucleases"/>
    <property type="match status" value="2"/>
</dbReference>
<dbReference type="Gene3D" id="3.40.1440.10">
    <property type="entry name" value="GIY-YIG endonuclease"/>
    <property type="match status" value="1"/>
</dbReference>
<dbReference type="InterPro" id="IPR003647">
    <property type="entry name" value="Intron_nuc_1_rpt"/>
</dbReference>
<gene>
    <name evidence="6" type="primary">orf116</name>
</gene>
<dbReference type="SMART" id="SM00496">
    <property type="entry name" value="IENR2"/>
    <property type="match status" value="3"/>
</dbReference>
<keyword evidence="3 6" id="KW-0255">Endonuclease</keyword>
<dbReference type="SUPFAM" id="SSF82771">
    <property type="entry name" value="GIY-YIG endonuclease"/>
    <property type="match status" value="1"/>
</dbReference>
<name>A0A088S8G0_9FUNG</name>
<evidence type="ECO:0000256" key="3">
    <source>
        <dbReference type="ARBA" id="ARBA00022759"/>
    </source>
</evidence>
<protein>
    <submittedName>
        <fullName evidence="6">GIY-YIG endonuclease</fullName>
    </submittedName>
</protein>
<feature type="domain" description="GIY-YIG" evidence="5">
    <location>
        <begin position="31"/>
        <end position="119"/>
    </location>
</feature>
<organism evidence="6">
    <name type="scientific">Parasitella parasitica</name>
    <dbReference type="NCBI Taxonomy" id="35722"/>
    <lineage>
        <taxon>Eukaryota</taxon>
        <taxon>Fungi</taxon>
        <taxon>Fungi incertae sedis</taxon>
        <taxon>Mucoromycota</taxon>
        <taxon>Mucoromycotina</taxon>
        <taxon>Mucoromycetes</taxon>
        <taxon>Mucorales</taxon>
        <taxon>Mucorineae</taxon>
        <taxon>Mucoraceae</taxon>
        <taxon>Parasitella</taxon>
    </lineage>
</organism>
<keyword evidence="6" id="KW-0496">Mitochondrion</keyword>
<dbReference type="Pfam" id="PF07460">
    <property type="entry name" value="NUMOD3"/>
    <property type="match status" value="1"/>
</dbReference>
<evidence type="ECO:0000259" key="5">
    <source>
        <dbReference type="PROSITE" id="PS50164"/>
    </source>
</evidence>
<keyword evidence="2" id="KW-0540">Nuclease</keyword>
<sequence length="328" mass="37886">MFKKLKTLFSPAKYYDNFGQDKSNIILDNKSKSGIYILINRKNSSFYVGSSSNIARRMSSYSLFAYLNNPKNKNMVICKALLKYEHDSFALMILEYCDISELVQKEQYWIDVLSPDYNVLKYAYNSQGYKHTPESISLMSKLASLKVVSDETKEKISKSMIGENNHLYGKSHTAEILAKIALSKSHSSVFLYNEYKELMCIFSSLTTLAKLINSNNKSLQRYIESQDLFRGNWYITKELIKDSDIPLIVDHSTEEFKELIQSTIECKSIRKAIFVFNTEPVLLAKYDGVIDAEKALKISHETIKKYCKSGEIYNNRFIFSYHNLDLTD</sequence>
<dbReference type="SMART" id="SM00497">
    <property type="entry name" value="IENR1"/>
    <property type="match status" value="2"/>
</dbReference>
<evidence type="ECO:0000313" key="6">
    <source>
        <dbReference type="EMBL" id="AIO05748.1"/>
    </source>
</evidence>
<dbReference type="NCBIfam" id="TIGR01453">
    <property type="entry name" value="grpIintron_endo"/>
    <property type="match status" value="1"/>
</dbReference>
<dbReference type="GO" id="GO:0016787">
    <property type="term" value="F:hydrolase activity"/>
    <property type="evidence" value="ECO:0007669"/>
    <property type="project" value="UniProtKB-KW"/>
</dbReference>
<evidence type="ECO:0000256" key="4">
    <source>
        <dbReference type="ARBA" id="ARBA00022801"/>
    </source>
</evidence>
<dbReference type="GO" id="GO:0003677">
    <property type="term" value="F:DNA binding"/>
    <property type="evidence" value="ECO:0007669"/>
    <property type="project" value="InterPro"/>
</dbReference>
<comment type="similarity">
    <text evidence="1">To endonucleases of group I introns of fungi and phage.</text>
</comment>
<evidence type="ECO:0000256" key="1">
    <source>
        <dbReference type="ARBA" id="ARBA00010045"/>
    </source>
</evidence>
<dbReference type="CDD" id="cd10445">
    <property type="entry name" value="GIY-YIG_bI1_like"/>
    <property type="match status" value="1"/>
</dbReference>
<evidence type="ECO:0000256" key="2">
    <source>
        <dbReference type="ARBA" id="ARBA00022722"/>
    </source>
</evidence>
<dbReference type="InterPro" id="IPR006350">
    <property type="entry name" value="Intron_endoG1"/>
</dbReference>
<geneLocation type="mitochondrion" evidence="6"/>
<dbReference type="InterPro" id="IPR000305">
    <property type="entry name" value="GIY-YIG_endonuc"/>
</dbReference>
<dbReference type="AlphaFoldDB" id="A0A088S8G0"/>